<dbReference type="Proteomes" id="UP000823634">
    <property type="component" value="Unassembled WGS sequence"/>
</dbReference>
<gene>
    <name evidence="2" type="primary">udk</name>
    <name evidence="2" type="ORF">IAC61_02960</name>
</gene>
<dbReference type="Pfam" id="PF00485">
    <property type="entry name" value="PRK"/>
    <property type="match status" value="1"/>
</dbReference>
<evidence type="ECO:0000313" key="3">
    <source>
        <dbReference type="Proteomes" id="UP000823634"/>
    </source>
</evidence>
<organism evidence="2 3">
    <name type="scientific">Candidatus Alloenteromonas pullistercoris</name>
    <dbReference type="NCBI Taxonomy" id="2840785"/>
    <lineage>
        <taxon>Bacteria</taxon>
        <taxon>Bacillati</taxon>
        <taxon>Bacillota</taxon>
        <taxon>Bacillota incertae sedis</taxon>
        <taxon>Candidatus Alloenteromonas</taxon>
    </lineage>
</organism>
<evidence type="ECO:0000259" key="1">
    <source>
        <dbReference type="Pfam" id="PF00485"/>
    </source>
</evidence>
<sequence length="212" mass="24253">MEENSMTHLVAIVGGSGSGKTFISRALRDNLPYDSASLAYDCYYKDQSHLLPEQREQLNYDSPSMLDESLFLSHLQALKRGESIALPQYDFATHTRSHLTRPFAPKEVVIVEGIMVMQLPKEVYDYVIYVDAEPDVRLARRLLRDLQTRGRTPESVVKQYLSSVKPMHARYVEKAKEKADYVFYNDENNGVDMKQMAEVVSAIKGIVEKDRQ</sequence>
<reference evidence="2" key="2">
    <citation type="journal article" date="2021" name="PeerJ">
        <title>Extensive microbial diversity within the chicken gut microbiome revealed by metagenomics and culture.</title>
        <authorList>
            <person name="Gilroy R."/>
            <person name="Ravi A."/>
            <person name="Getino M."/>
            <person name="Pursley I."/>
            <person name="Horton D.L."/>
            <person name="Alikhan N.F."/>
            <person name="Baker D."/>
            <person name="Gharbi K."/>
            <person name="Hall N."/>
            <person name="Watson M."/>
            <person name="Adriaenssens E.M."/>
            <person name="Foster-Nyarko E."/>
            <person name="Jarju S."/>
            <person name="Secka A."/>
            <person name="Antonio M."/>
            <person name="Oren A."/>
            <person name="Chaudhuri R.R."/>
            <person name="La Ragione R."/>
            <person name="Hildebrand F."/>
            <person name="Pallen M.J."/>
        </authorList>
    </citation>
    <scope>NUCLEOTIDE SEQUENCE</scope>
    <source>
        <strain evidence="2">17113</strain>
    </source>
</reference>
<dbReference type="NCBIfam" id="NF004018">
    <property type="entry name" value="PRK05480.1"/>
    <property type="match status" value="1"/>
</dbReference>
<protein>
    <submittedName>
        <fullName evidence="2">Uridine kinase</fullName>
        <ecNumber evidence="2">2.7.1.48</ecNumber>
    </submittedName>
</protein>
<dbReference type="PRINTS" id="PR00988">
    <property type="entry name" value="URIDINKINASE"/>
</dbReference>
<reference evidence="2" key="1">
    <citation type="submission" date="2020-10" db="EMBL/GenBank/DDBJ databases">
        <authorList>
            <person name="Gilroy R."/>
        </authorList>
    </citation>
    <scope>NUCLEOTIDE SEQUENCE</scope>
    <source>
        <strain evidence="2">17113</strain>
    </source>
</reference>
<dbReference type="InterPro" id="IPR006083">
    <property type="entry name" value="PRK/URK"/>
</dbReference>
<dbReference type="EMBL" id="JADINA010000019">
    <property type="protein sequence ID" value="MBO8426263.1"/>
    <property type="molecule type" value="Genomic_DNA"/>
</dbReference>
<dbReference type="Gene3D" id="3.40.50.300">
    <property type="entry name" value="P-loop containing nucleotide triphosphate hydrolases"/>
    <property type="match status" value="1"/>
</dbReference>
<dbReference type="GO" id="GO:0004849">
    <property type="term" value="F:uridine kinase activity"/>
    <property type="evidence" value="ECO:0007669"/>
    <property type="project" value="UniProtKB-EC"/>
</dbReference>
<dbReference type="AlphaFoldDB" id="A0A9D9GW86"/>
<name>A0A9D9GW86_9FIRM</name>
<feature type="domain" description="Phosphoribulokinase/uridine kinase" evidence="1">
    <location>
        <begin position="10"/>
        <end position="184"/>
    </location>
</feature>
<accession>A0A9D9GW86</accession>
<comment type="caution">
    <text evidence="2">The sequence shown here is derived from an EMBL/GenBank/DDBJ whole genome shotgun (WGS) entry which is preliminary data.</text>
</comment>
<evidence type="ECO:0000313" key="2">
    <source>
        <dbReference type="EMBL" id="MBO8426263.1"/>
    </source>
</evidence>
<proteinExistence type="predicted"/>
<dbReference type="PANTHER" id="PTHR10285">
    <property type="entry name" value="URIDINE KINASE"/>
    <property type="match status" value="1"/>
</dbReference>
<dbReference type="SUPFAM" id="SSF52540">
    <property type="entry name" value="P-loop containing nucleoside triphosphate hydrolases"/>
    <property type="match status" value="1"/>
</dbReference>
<keyword evidence="2" id="KW-0418">Kinase</keyword>
<dbReference type="EC" id="2.7.1.48" evidence="2"/>
<keyword evidence="2" id="KW-0808">Transferase</keyword>
<dbReference type="GO" id="GO:0005524">
    <property type="term" value="F:ATP binding"/>
    <property type="evidence" value="ECO:0007669"/>
    <property type="project" value="InterPro"/>
</dbReference>
<dbReference type="InterPro" id="IPR027417">
    <property type="entry name" value="P-loop_NTPase"/>
</dbReference>